<evidence type="ECO:0000259" key="4">
    <source>
        <dbReference type="PROSITE" id="PS50830"/>
    </source>
</evidence>
<dbReference type="GO" id="GO:0016787">
    <property type="term" value="F:hydrolase activity"/>
    <property type="evidence" value="ECO:0007669"/>
    <property type="project" value="UniProtKB-KW"/>
</dbReference>
<dbReference type="PANTHER" id="PTHR12302:SF3">
    <property type="entry name" value="SERINE_THREONINE-PROTEIN KINASE 31"/>
    <property type="match status" value="1"/>
</dbReference>
<keyword evidence="2" id="KW-0255">Endonuclease</keyword>
<dbReference type="GO" id="GO:0004519">
    <property type="term" value="F:endonuclease activity"/>
    <property type="evidence" value="ECO:0007669"/>
    <property type="project" value="UniProtKB-KW"/>
</dbReference>
<dbReference type="SMART" id="SM00318">
    <property type="entry name" value="SNc"/>
    <property type="match status" value="1"/>
</dbReference>
<dbReference type="RefSeq" id="WP_244512254.1">
    <property type="nucleotide sequence ID" value="NZ_FNGA01000003.1"/>
</dbReference>
<dbReference type="Proteomes" id="UP000199053">
    <property type="component" value="Unassembled WGS sequence"/>
</dbReference>
<dbReference type="EMBL" id="FNGA01000003">
    <property type="protein sequence ID" value="SDL14701.1"/>
    <property type="molecule type" value="Genomic_DNA"/>
</dbReference>
<name>A0A1G9HP04_9BACT</name>
<dbReference type="InterPro" id="IPR016071">
    <property type="entry name" value="Staphylococal_nuclease_OB-fold"/>
</dbReference>
<evidence type="ECO:0000313" key="5">
    <source>
        <dbReference type="EMBL" id="SDL14701.1"/>
    </source>
</evidence>
<keyword evidence="3" id="KW-0378">Hydrolase</keyword>
<evidence type="ECO:0000256" key="3">
    <source>
        <dbReference type="ARBA" id="ARBA00022801"/>
    </source>
</evidence>
<organism evidence="5 6">
    <name type="scientific">Maridesulfovibrio ferrireducens</name>
    <dbReference type="NCBI Taxonomy" id="246191"/>
    <lineage>
        <taxon>Bacteria</taxon>
        <taxon>Pseudomonadati</taxon>
        <taxon>Thermodesulfobacteriota</taxon>
        <taxon>Desulfovibrionia</taxon>
        <taxon>Desulfovibrionales</taxon>
        <taxon>Desulfovibrionaceae</taxon>
        <taxon>Maridesulfovibrio</taxon>
    </lineage>
</organism>
<dbReference type="AlphaFoldDB" id="A0A1G9HP04"/>
<dbReference type="PROSITE" id="PS50830">
    <property type="entry name" value="TNASE_3"/>
    <property type="match status" value="1"/>
</dbReference>
<accession>A0A1G9HP04</accession>
<feature type="domain" description="TNase-like" evidence="4">
    <location>
        <begin position="38"/>
        <end position="167"/>
    </location>
</feature>
<evidence type="ECO:0000256" key="2">
    <source>
        <dbReference type="ARBA" id="ARBA00022759"/>
    </source>
</evidence>
<dbReference type="InterPro" id="IPR035437">
    <property type="entry name" value="SNase_OB-fold_sf"/>
</dbReference>
<reference evidence="6" key="1">
    <citation type="submission" date="2016-10" db="EMBL/GenBank/DDBJ databases">
        <authorList>
            <person name="Varghese N."/>
            <person name="Submissions S."/>
        </authorList>
    </citation>
    <scope>NUCLEOTIDE SEQUENCE [LARGE SCALE GENOMIC DNA]</scope>
    <source>
        <strain evidence="6">DSM 16995</strain>
    </source>
</reference>
<keyword evidence="1" id="KW-0540">Nuclease</keyword>
<dbReference type="Pfam" id="PF00565">
    <property type="entry name" value="SNase"/>
    <property type="match status" value="1"/>
</dbReference>
<sequence length="231" mass="26632">MLIRFYKNHDKQNGANRSSVLFFCVVVCICLFSALNCEAFEGKVKHVIDGDTFVLENNETIRIASIDTPEVGREGKPDQYYAKESSEILKELLLNKVVRVEPVKKGKDNYGRTIGWVYLDNSFVNEIMVEKGAAFFYFHPYNDSAKQDLLLQAQRKAMSEVKGFWRKISSLKDFNIKWVGNMRSRRCFRVGSNFSVTIMNRNKVRFSTLGEAFMEGYTPARASKFWPNVTQ</sequence>
<proteinExistence type="predicted"/>
<keyword evidence="6" id="KW-1185">Reference proteome</keyword>
<evidence type="ECO:0000313" key="6">
    <source>
        <dbReference type="Proteomes" id="UP000199053"/>
    </source>
</evidence>
<evidence type="ECO:0000256" key="1">
    <source>
        <dbReference type="ARBA" id="ARBA00022722"/>
    </source>
</evidence>
<gene>
    <name evidence="5" type="ORF">SAMN05660337_2254</name>
</gene>
<protein>
    <submittedName>
        <fullName evidence="5">Nuclease homologue</fullName>
    </submittedName>
</protein>
<dbReference type="STRING" id="246191.SAMN05660337_2254"/>
<dbReference type="SUPFAM" id="SSF50199">
    <property type="entry name" value="Staphylococcal nuclease"/>
    <property type="match status" value="1"/>
</dbReference>
<dbReference type="Gene3D" id="2.40.50.90">
    <property type="match status" value="1"/>
</dbReference>
<dbReference type="PANTHER" id="PTHR12302">
    <property type="entry name" value="EBNA2 BINDING PROTEIN P100"/>
    <property type="match status" value="1"/>
</dbReference>
<dbReference type="CDD" id="cd00175">
    <property type="entry name" value="SNc"/>
    <property type="match status" value="1"/>
</dbReference>